<keyword evidence="1" id="KW-0732">Signal</keyword>
<reference evidence="2" key="1">
    <citation type="submission" date="2019-09" db="EMBL/GenBank/DDBJ databases">
        <title>Organ-specific transcriptomic study of the physiology of the cattle tick, Rhipicephalus microplus.</title>
        <authorList>
            <person name="Tirloni L."/>
            <person name="Braz G."/>
            <person name="Gandara A.C.P."/>
            <person name="Sabadin G.A."/>
            <person name="da Silva R.M."/>
            <person name="Guizzo M.G."/>
            <person name="Machado J.A."/>
            <person name="Costa E.P."/>
            <person name="Gomes H.F."/>
            <person name="Moraes J."/>
            <person name="Mota M.B.S."/>
            <person name="Mesquita R.D."/>
            <person name="Alvarenga P.H."/>
            <person name="Alves F."/>
            <person name="Seixas A."/>
            <person name="da Fonseca R.N."/>
            <person name="Fogaca A."/>
            <person name="Logullo C."/>
            <person name="Tanaka A."/>
            <person name="Daffre S."/>
            <person name="Termignoni C."/>
            <person name="Vaz I.S.Jr."/>
            <person name="Oliveira P.L."/>
            <person name="Ribeiro J.M."/>
        </authorList>
    </citation>
    <scope>NUCLEOTIDE SEQUENCE</scope>
    <source>
        <strain evidence="2">Porto Alegre</strain>
    </source>
</reference>
<name>A0A6M2DCS5_RHIMP</name>
<protein>
    <submittedName>
        <fullName evidence="2">Putative secreted protein ovary overexpressed</fullName>
    </submittedName>
</protein>
<organism evidence="2">
    <name type="scientific">Rhipicephalus microplus</name>
    <name type="common">Cattle tick</name>
    <name type="synonym">Boophilus microplus</name>
    <dbReference type="NCBI Taxonomy" id="6941"/>
    <lineage>
        <taxon>Eukaryota</taxon>
        <taxon>Metazoa</taxon>
        <taxon>Ecdysozoa</taxon>
        <taxon>Arthropoda</taxon>
        <taxon>Chelicerata</taxon>
        <taxon>Arachnida</taxon>
        <taxon>Acari</taxon>
        <taxon>Parasitiformes</taxon>
        <taxon>Ixodida</taxon>
        <taxon>Ixodoidea</taxon>
        <taxon>Ixodidae</taxon>
        <taxon>Rhipicephalinae</taxon>
        <taxon>Rhipicephalus</taxon>
        <taxon>Boophilus</taxon>
    </lineage>
</organism>
<feature type="signal peptide" evidence="1">
    <location>
        <begin position="1"/>
        <end position="15"/>
    </location>
</feature>
<evidence type="ECO:0000313" key="2">
    <source>
        <dbReference type="EMBL" id="NOV43654.1"/>
    </source>
</evidence>
<sequence>MFCFFFFFFSRAVTDYYCCFTEEVHEAVPVECVKEDMGHDLEYLVLDYGSAYSRPRGLALHETASIF</sequence>
<evidence type="ECO:0000256" key="1">
    <source>
        <dbReference type="SAM" id="SignalP"/>
    </source>
</evidence>
<dbReference type="EMBL" id="GHWJ01010917">
    <property type="protein sequence ID" value="NOV43654.1"/>
    <property type="molecule type" value="Transcribed_RNA"/>
</dbReference>
<proteinExistence type="predicted"/>
<dbReference type="AlphaFoldDB" id="A0A6M2DCS5"/>
<accession>A0A6M2DCS5</accession>
<feature type="chain" id="PRO_5026743594" evidence="1">
    <location>
        <begin position="16"/>
        <end position="67"/>
    </location>
</feature>